<organism evidence="1 2">
    <name type="scientific">Linnemannia schmuckeri</name>
    <dbReference type="NCBI Taxonomy" id="64567"/>
    <lineage>
        <taxon>Eukaryota</taxon>
        <taxon>Fungi</taxon>
        <taxon>Fungi incertae sedis</taxon>
        <taxon>Mucoromycota</taxon>
        <taxon>Mortierellomycotina</taxon>
        <taxon>Mortierellomycetes</taxon>
        <taxon>Mortierellales</taxon>
        <taxon>Mortierellaceae</taxon>
        <taxon>Linnemannia</taxon>
    </lineage>
</organism>
<comment type="caution">
    <text evidence="1">The sequence shown here is derived from an EMBL/GenBank/DDBJ whole genome shotgun (WGS) entry which is preliminary data.</text>
</comment>
<dbReference type="AlphaFoldDB" id="A0A9P5S164"/>
<feature type="non-terminal residue" evidence="1">
    <location>
        <position position="1"/>
    </location>
</feature>
<name>A0A9P5S164_9FUNG</name>
<gene>
    <name evidence="1" type="ORF">BG015_007988</name>
</gene>
<dbReference type="EMBL" id="JAAAUQ010000441">
    <property type="protein sequence ID" value="KAF9150208.1"/>
    <property type="molecule type" value="Genomic_DNA"/>
</dbReference>
<protein>
    <submittedName>
        <fullName evidence="1">Uncharacterized protein</fullName>
    </submittedName>
</protein>
<evidence type="ECO:0000313" key="2">
    <source>
        <dbReference type="Proteomes" id="UP000748756"/>
    </source>
</evidence>
<sequence>GSSFIKRSMNWNSLEDEREYSANQSQYIHSPEVWNIYPWSAMEAHCYKHNNPKKAAPFLYPVLVDREAIWALATPIFEQLKTLTIPLPDIRRCGYRLYASAEKACKIEAIQDVVKLVRSHAQRFPGGLLKDVSSSQSGEMHIDGQFVPADFHNFDIFQILPPSRPLRISRGPWPWISVHHLTTDLSFFLKKSIYNNFSSGAGP</sequence>
<reference evidence="1" key="1">
    <citation type="journal article" date="2020" name="Fungal Divers.">
        <title>Resolving the Mortierellaceae phylogeny through synthesis of multi-gene phylogenetics and phylogenomics.</title>
        <authorList>
            <person name="Vandepol N."/>
            <person name="Liber J."/>
            <person name="Desiro A."/>
            <person name="Na H."/>
            <person name="Kennedy M."/>
            <person name="Barry K."/>
            <person name="Grigoriev I.V."/>
            <person name="Miller A.N."/>
            <person name="O'Donnell K."/>
            <person name="Stajich J.E."/>
            <person name="Bonito G."/>
        </authorList>
    </citation>
    <scope>NUCLEOTIDE SEQUENCE</scope>
    <source>
        <strain evidence="1">NRRL 6426</strain>
    </source>
</reference>
<dbReference type="Proteomes" id="UP000748756">
    <property type="component" value="Unassembled WGS sequence"/>
</dbReference>
<accession>A0A9P5S164</accession>
<keyword evidence="2" id="KW-1185">Reference proteome</keyword>
<evidence type="ECO:0000313" key="1">
    <source>
        <dbReference type="EMBL" id="KAF9150208.1"/>
    </source>
</evidence>
<proteinExistence type="predicted"/>